<evidence type="ECO:0000256" key="1">
    <source>
        <dbReference type="SAM" id="MobiDB-lite"/>
    </source>
</evidence>
<dbReference type="InterPro" id="IPR008889">
    <property type="entry name" value="VQ"/>
</dbReference>
<feature type="domain" description="VQ" evidence="2">
    <location>
        <begin position="25"/>
        <end position="45"/>
    </location>
</feature>
<dbReference type="AlphaFoldDB" id="A0A9Q0JRS2"/>
<evidence type="ECO:0000313" key="3">
    <source>
        <dbReference type="EMBL" id="KAJ4850455.1"/>
    </source>
</evidence>
<dbReference type="Pfam" id="PF05678">
    <property type="entry name" value="VQ"/>
    <property type="match status" value="1"/>
</dbReference>
<protein>
    <recommendedName>
        <fullName evidence="2">VQ domain-containing protein</fullName>
    </recommendedName>
</protein>
<sequence>MGKKIHKICKNEKQQFNDLIQVLRPKVFITDSSNFKRLVQELTGNESSTPSPQLAGRPRNDQEPPVPIIGIDDQQDRLPQGGMETPVDGFVDSLELCNQLFLAEEMNQVHNSGYTGDHAALDALNSNSTMEEGNMSAYRDFESWLLDGDESFSFFNGYALTGQQVRF</sequence>
<evidence type="ECO:0000313" key="4">
    <source>
        <dbReference type="Proteomes" id="UP001141552"/>
    </source>
</evidence>
<proteinExistence type="predicted"/>
<reference evidence="3" key="2">
    <citation type="journal article" date="2023" name="Plants (Basel)">
        <title>Annotation of the Turnera subulata (Passifloraceae) Draft Genome Reveals the S-Locus Evolved after the Divergence of Turneroideae from Passifloroideae in a Stepwise Manner.</title>
        <authorList>
            <person name="Henning P.M."/>
            <person name="Roalson E.H."/>
            <person name="Mir W."/>
            <person name="McCubbin A.G."/>
            <person name="Shore J.S."/>
        </authorList>
    </citation>
    <scope>NUCLEOTIDE SEQUENCE</scope>
    <source>
        <strain evidence="3">F60SS</strain>
    </source>
</reference>
<dbReference type="EMBL" id="JAKUCV010000320">
    <property type="protein sequence ID" value="KAJ4850455.1"/>
    <property type="molecule type" value="Genomic_DNA"/>
</dbReference>
<feature type="compositionally biased region" description="Polar residues" evidence="1">
    <location>
        <begin position="42"/>
        <end position="52"/>
    </location>
</feature>
<feature type="region of interest" description="Disordered" evidence="1">
    <location>
        <begin position="42"/>
        <end position="73"/>
    </location>
</feature>
<reference evidence="3" key="1">
    <citation type="submission" date="2022-02" db="EMBL/GenBank/DDBJ databases">
        <authorList>
            <person name="Henning P.M."/>
            <person name="McCubbin A.G."/>
            <person name="Shore J.S."/>
        </authorList>
    </citation>
    <scope>NUCLEOTIDE SEQUENCE</scope>
    <source>
        <strain evidence="3">F60SS</strain>
        <tissue evidence="3">Leaves</tissue>
    </source>
</reference>
<gene>
    <name evidence="3" type="ORF">Tsubulata_030397</name>
</gene>
<dbReference type="OrthoDB" id="1571327at2759"/>
<accession>A0A9Q0JRS2</accession>
<keyword evidence="4" id="KW-1185">Reference proteome</keyword>
<name>A0A9Q0JRS2_9ROSI</name>
<organism evidence="3 4">
    <name type="scientific">Turnera subulata</name>
    <dbReference type="NCBI Taxonomy" id="218843"/>
    <lineage>
        <taxon>Eukaryota</taxon>
        <taxon>Viridiplantae</taxon>
        <taxon>Streptophyta</taxon>
        <taxon>Embryophyta</taxon>
        <taxon>Tracheophyta</taxon>
        <taxon>Spermatophyta</taxon>
        <taxon>Magnoliopsida</taxon>
        <taxon>eudicotyledons</taxon>
        <taxon>Gunneridae</taxon>
        <taxon>Pentapetalae</taxon>
        <taxon>rosids</taxon>
        <taxon>fabids</taxon>
        <taxon>Malpighiales</taxon>
        <taxon>Passifloraceae</taxon>
        <taxon>Turnera</taxon>
    </lineage>
</organism>
<comment type="caution">
    <text evidence="3">The sequence shown here is derived from an EMBL/GenBank/DDBJ whole genome shotgun (WGS) entry which is preliminary data.</text>
</comment>
<dbReference type="Proteomes" id="UP001141552">
    <property type="component" value="Unassembled WGS sequence"/>
</dbReference>
<evidence type="ECO:0000259" key="2">
    <source>
        <dbReference type="Pfam" id="PF05678"/>
    </source>
</evidence>